<proteinExistence type="predicted"/>
<dbReference type="SUPFAM" id="SSF54928">
    <property type="entry name" value="RNA-binding domain, RBD"/>
    <property type="match status" value="1"/>
</dbReference>
<dbReference type="CDD" id="cd00590">
    <property type="entry name" value="RRM_SF"/>
    <property type="match status" value="1"/>
</dbReference>
<evidence type="ECO:0000313" key="3">
    <source>
        <dbReference type="Proteomes" id="UP001175211"/>
    </source>
</evidence>
<organism evidence="2 3">
    <name type="scientific">Armillaria tabescens</name>
    <name type="common">Ringless honey mushroom</name>
    <name type="synonym">Agaricus tabescens</name>
    <dbReference type="NCBI Taxonomy" id="1929756"/>
    <lineage>
        <taxon>Eukaryota</taxon>
        <taxon>Fungi</taxon>
        <taxon>Dikarya</taxon>
        <taxon>Basidiomycota</taxon>
        <taxon>Agaricomycotina</taxon>
        <taxon>Agaricomycetes</taxon>
        <taxon>Agaricomycetidae</taxon>
        <taxon>Agaricales</taxon>
        <taxon>Marasmiineae</taxon>
        <taxon>Physalacriaceae</taxon>
        <taxon>Desarmillaria</taxon>
    </lineage>
</organism>
<dbReference type="GO" id="GO:0003676">
    <property type="term" value="F:nucleic acid binding"/>
    <property type="evidence" value="ECO:0007669"/>
    <property type="project" value="InterPro"/>
</dbReference>
<gene>
    <name evidence="2" type="ORF">EV420DRAFT_1515523</name>
</gene>
<dbReference type="Proteomes" id="UP001175211">
    <property type="component" value="Unassembled WGS sequence"/>
</dbReference>
<sequence length="474" mass="52192">MLHFIQRQCLNRPFRLYRALSTASQGTETVNKDGESFLRQQRTPTPRSPYTRSLYVYDLPEDYDPATVVRAIGEEPIHRISLGEDTMYVNFWTPAQASRVLNRTGGILMVQGMDASIRFNKTAQDTLTASSVAHLGIAHTTRALFVFGESVQEKSLEEWRKLALQYGPLESVNFGTQKDNSPFVVITFLSAEHARKAMSGLKHRHTVKYRRDYEAANRPDVQRRVLLSGLNSTLSTTVLTNHILDTIASIGHGEKIIKLSRSGPRIGKARNLFFDSFKTANSNPYGLTVELQSIRPISPSLYQAIYSGANRTIRLYTNKQEIPRTKLMDDLNSMGHIAQVYSKEGIALITFSSIFDALKAVSDLAAGRHNLGDYTGLSVSFSKNDLQAILKPAVIAEPEGINGEEDVEREIAGKGSDPADIIANVMASENSATTSVDDGAFKQILETIPAEQETADVAAESPAKAEPAPPNTST</sequence>
<feature type="region of interest" description="Disordered" evidence="1">
    <location>
        <begin position="451"/>
        <end position="474"/>
    </location>
</feature>
<name>A0AA39NEN9_ARMTA</name>
<dbReference type="InterPro" id="IPR012677">
    <property type="entry name" value="Nucleotide-bd_a/b_plait_sf"/>
</dbReference>
<dbReference type="RefSeq" id="XP_060335361.1">
    <property type="nucleotide sequence ID" value="XM_060471895.1"/>
</dbReference>
<keyword evidence="3" id="KW-1185">Reference proteome</keyword>
<dbReference type="Gene3D" id="3.30.70.330">
    <property type="match status" value="1"/>
</dbReference>
<dbReference type="InterPro" id="IPR035979">
    <property type="entry name" value="RBD_domain_sf"/>
</dbReference>
<protein>
    <recommendedName>
        <fullName evidence="4">RRM domain-containing protein</fullName>
    </recommendedName>
</protein>
<evidence type="ECO:0008006" key="4">
    <source>
        <dbReference type="Google" id="ProtNLM"/>
    </source>
</evidence>
<comment type="caution">
    <text evidence="2">The sequence shown here is derived from an EMBL/GenBank/DDBJ whole genome shotgun (WGS) entry which is preliminary data.</text>
</comment>
<evidence type="ECO:0000256" key="1">
    <source>
        <dbReference type="SAM" id="MobiDB-lite"/>
    </source>
</evidence>
<evidence type="ECO:0000313" key="2">
    <source>
        <dbReference type="EMBL" id="KAK0464240.1"/>
    </source>
</evidence>
<dbReference type="GeneID" id="85355443"/>
<dbReference type="EMBL" id="JAUEPS010000006">
    <property type="protein sequence ID" value="KAK0464240.1"/>
    <property type="molecule type" value="Genomic_DNA"/>
</dbReference>
<accession>A0AA39NEN9</accession>
<reference evidence="2" key="1">
    <citation type="submission" date="2023-06" db="EMBL/GenBank/DDBJ databases">
        <authorList>
            <consortium name="Lawrence Berkeley National Laboratory"/>
            <person name="Ahrendt S."/>
            <person name="Sahu N."/>
            <person name="Indic B."/>
            <person name="Wong-Bajracharya J."/>
            <person name="Merenyi Z."/>
            <person name="Ke H.-M."/>
            <person name="Monk M."/>
            <person name="Kocsube S."/>
            <person name="Drula E."/>
            <person name="Lipzen A."/>
            <person name="Balint B."/>
            <person name="Henrissat B."/>
            <person name="Andreopoulos B."/>
            <person name="Martin F.M."/>
            <person name="Harder C.B."/>
            <person name="Rigling D."/>
            <person name="Ford K.L."/>
            <person name="Foster G.D."/>
            <person name="Pangilinan J."/>
            <person name="Papanicolaou A."/>
            <person name="Barry K."/>
            <person name="LaButti K."/>
            <person name="Viragh M."/>
            <person name="Koriabine M."/>
            <person name="Yan M."/>
            <person name="Riley R."/>
            <person name="Champramary S."/>
            <person name="Plett K.L."/>
            <person name="Tsai I.J."/>
            <person name="Slot J."/>
            <person name="Sipos G."/>
            <person name="Plett J."/>
            <person name="Nagy L.G."/>
            <person name="Grigoriev I.V."/>
        </authorList>
    </citation>
    <scope>NUCLEOTIDE SEQUENCE</scope>
    <source>
        <strain evidence="2">CCBAS 213</strain>
    </source>
</reference>
<dbReference type="AlphaFoldDB" id="A0AA39NEN9"/>